<gene>
    <name evidence="2" type="ORF">Cvel_20010</name>
</gene>
<name>A0A0G4G308_9ALVE</name>
<proteinExistence type="predicted"/>
<feature type="compositionally biased region" description="Pro residues" evidence="1">
    <location>
        <begin position="635"/>
        <end position="647"/>
    </location>
</feature>
<feature type="compositionally biased region" description="Basic and acidic residues" evidence="1">
    <location>
        <begin position="278"/>
        <end position="291"/>
    </location>
</feature>
<sequence length="998" mass="105862">MAQSHMSPMNGLPVDIAGASSTLSAGPAGSGGDGPGDPSRLQCDEYTFHRIAEIESRRRECETLYLIKKSDGDAFTHCFEFLASVQRTQLIRAGGSLPSHAPGGGGQSSKSRGGGGLGSSSSSRHGSPLRHTLTQTPAFVSQLEKGDATAQVSSELRPVRMALESFLREFRGVMQQSSSSSGDAQNMADGEGPAVQANGNTGKHRVGSKGKEEEAGRAGVRGGGRNSSSSHHAKSVGDLSLGPSPVSSRRTPGNRPLSASAGPLSHSLSLASGVNGRTESRGARRGVKELKGANGGGSNDFFAASRTEILKGAKRDANAFRRVSSAMSAVLDKREASLEEWTESCRRQGALSLGRLLSSVERVLESLHERAAIVVAQRQRANAALPLSVFLRRGRRDRDRGSGNESAQGGGLLGYEDERESGLVQAAGEAYSKTFAILQKFCELSKNVSARRSVEASLKGLPERASAALPYSGGGGEEGEPSEGASCSASASASSHVMTRGNVQAEKRGRTDRDGGTQGTWALQRLKRLNEETADIEIEKALQCVTNILKGSGPSLSSLKWSEENPNGVPGAAVFGSSAGTRGTLHPLLSPPLAPALQDVALRCWGRDLIGFLTAVVEESRQRSLQSVVLCKPSSPVPPPVQVPAEPPHPDDASSPAPEPVRKGKGLSDARIKTKRGEAESSTKAPQEEAAKGTRESAPFSVEAVTGSGNQISVLESVSSFLQQTYTQIAALRSSSLAGSLSGLEARAQRHREDIEEKRAHVMARVNATVLAVRKWQIDVKRDIDLRMKEKLRRVKEMYVKELAGVTFVLCDETMRRLDAIRQGEGNGRLSMRAVGEEGKDRTQGGPEKRQMMNLGSPSLERGGGRETVTLYEMSAAVGVAREVAERGRCLRGLRKGTQSLPQSGEKEKEKRWEFGARLLAGCEEALVRGLRRQRVSVRGTEAGGESGLDSTEKSTAAVGGATSEFQISLLQGVKEYLREGLLRDAASQGRANILTTG</sequence>
<feature type="region of interest" description="Disordered" evidence="1">
    <location>
        <begin position="174"/>
        <end position="298"/>
    </location>
</feature>
<feature type="region of interest" description="Disordered" evidence="1">
    <location>
        <begin position="631"/>
        <end position="701"/>
    </location>
</feature>
<feature type="compositionally biased region" description="Gly residues" evidence="1">
    <location>
        <begin position="102"/>
        <end position="118"/>
    </location>
</feature>
<feature type="compositionally biased region" description="Polar residues" evidence="1">
    <location>
        <begin position="174"/>
        <end position="184"/>
    </location>
</feature>
<feature type="region of interest" description="Disordered" evidence="1">
    <location>
        <begin position="466"/>
        <end position="518"/>
    </location>
</feature>
<dbReference type="VEuPathDB" id="CryptoDB:Cvel_20010"/>
<feature type="compositionally biased region" description="Basic and acidic residues" evidence="1">
    <location>
        <begin position="660"/>
        <end position="695"/>
    </location>
</feature>
<accession>A0A0G4G308</accession>
<feature type="compositionally biased region" description="Basic and acidic residues" evidence="1">
    <location>
        <begin position="835"/>
        <end position="851"/>
    </location>
</feature>
<evidence type="ECO:0000313" key="2">
    <source>
        <dbReference type="EMBL" id="CEM22616.1"/>
    </source>
</evidence>
<feature type="compositionally biased region" description="Basic and acidic residues" evidence="1">
    <location>
        <begin position="505"/>
        <end position="515"/>
    </location>
</feature>
<evidence type="ECO:0000256" key="1">
    <source>
        <dbReference type="SAM" id="MobiDB-lite"/>
    </source>
</evidence>
<feature type="region of interest" description="Disordered" evidence="1">
    <location>
        <begin position="94"/>
        <end position="130"/>
    </location>
</feature>
<protein>
    <submittedName>
        <fullName evidence="2">Uncharacterized protein</fullName>
    </submittedName>
</protein>
<feature type="compositionally biased region" description="Low complexity" evidence="1">
    <location>
        <begin position="482"/>
        <end position="495"/>
    </location>
</feature>
<feature type="compositionally biased region" description="Polar residues" evidence="1">
    <location>
        <begin position="266"/>
        <end position="277"/>
    </location>
</feature>
<feature type="region of interest" description="Disordered" evidence="1">
    <location>
        <begin position="834"/>
        <end position="864"/>
    </location>
</feature>
<dbReference type="EMBL" id="CDMZ01000844">
    <property type="protein sequence ID" value="CEM22616.1"/>
    <property type="molecule type" value="Genomic_DNA"/>
</dbReference>
<reference evidence="2" key="1">
    <citation type="submission" date="2014-11" db="EMBL/GenBank/DDBJ databases">
        <authorList>
            <person name="Otto D Thomas"/>
            <person name="Naeem Raeece"/>
        </authorList>
    </citation>
    <scope>NUCLEOTIDE SEQUENCE</scope>
</reference>
<feature type="region of interest" description="Disordered" evidence="1">
    <location>
        <begin position="1"/>
        <end position="42"/>
    </location>
</feature>
<dbReference type="AlphaFoldDB" id="A0A0G4G308"/>
<organism evidence="2">
    <name type="scientific">Chromera velia CCMP2878</name>
    <dbReference type="NCBI Taxonomy" id="1169474"/>
    <lineage>
        <taxon>Eukaryota</taxon>
        <taxon>Sar</taxon>
        <taxon>Alveolata</taxon>
        <taxon>Colpodellida</taxon>
        <taxon>Chromeraceae</taxon>
        <taxon>Chromera</taxon>
    </lineage>
</organism>